<dbReference type="EMBL" id="ACPB03004696">
    <property type="status" value="NOT_ANNOTATED_CDS"/>
    <property type="molecule type" value="Genomic_DNA"/>
</dbReference>
<dbReference type="AlphaFoldDB" id="T1I819"/>
<sequence>MNQLVQTGTIQMAMVDHALQMKNLELDFTLKELKTSLNGLSIEGMTKEQVEELVNHQFLDFLMKNKKEACEVVSKQVVLAANKIMAGKTLKELLDWLKKFIHQ</sequence>
<reference evidence="1" key="1">
    <citation type="submission" date="2015-05" db="UniProtKB">
        <authorList>
            <consortium name="EnsemblMetazoa"/>
        </authorList>
    </citation>
    <scope>IDENTIFICATION</scope>
</reference>
<accession>T1I819</accession>
<dbReference type="EnsemblMetazoa" id="RPRC012441-RA">
    <property type="protein sequence ID" value="RPRC012441-PA"/>
    <property type="gene ID" value="RPRC012441"/>
</dbReference>
<evidence type="ECO:0000313" key="2">
    <source>
        <dbReference type="Proteomes" id="UP000015103"/>
    </source>
</evidence>
<dbReference type="VEuPathDB" id="VectorBase:RPRC012441"/>
<dbReference type="InParanoid" id="T1I819"/>
<evidence type="ECO:0000313" key="1">
    <source>
        <dbReference type="EnsemblMetazoa" id="RPRC012441-PA"/>
    </source>
</evidence>
<dbReference type="HOGENOM" id="CLU_2267046_0_0_1"/>
<name>T1I819_RHOPR</name>
<dbReference type="Proteomes" id="UP000015103">
    <property type="component" value="Unassembled WGS sequence"/>
</dbReference>
<organism evidence="1 2">
    <name type="scientific">Rhodnius prolixus</name>
    <name type="common">Triatomid bug</name>
    <dbReference type="NCBI Taxonomy" id="13249"/>
    <lineage>
        <taxon>Eukaryota</taxon>
        <taxon>Metazoa</taxon>
        <taxon>Ecdysozoa</taxon>
        <taxon>Arthropoda</taxon>
        <taxon>Hexapoda</taxon>
        <taxon>Insecta</taxon>
        <taxon>Pterygota</taxon>
        <taxon>Neoptera</taxon>
        <taxon>Paraneoptera</taxon>
        <taxon>Hemiptera</taxon>
        <taxon>Heteroptera</taxon>
        <taxon>Panheteroptera</taxon>
        <taxon>Cimicomorpha</taxon>
        <taxon>Reduviidae</taxon>
        <taxon>Triatominae</taxon>
        <taxon>Rhodnius</taxon>
    </lineage>
</organism>
<protein>
    <submittedName>
        <fullName evidence="1">Uncharacterized protein</fullName>
    </submittedName>
</protein>
<proteinExistence type="predicted"/>
<keyword evidence="2" id="KW-1185">Reference proteome</keyword>